<protein>
    <recommendedName>
        <fullName evidence="7">Major facilitator superfamily (MFS) profile domain-containing protein</fullName>
    </recommendedName>
</protein>
<sequence>MFAVLVAAAALTILDVSKLGIALPAIQADMGGDPATVQLMLVGYTLAYAATLVPAGRIGDVLPRRTVFLVGASIFVAASIACTVAPTTELLVAGRIVEGVGAGLLMPQVLGLIQRIYPAAERARPLATLAAVMTVTSLGAPVLAGVIMDAAGDALGWRLLFVVTVVAGAVVVPLAAVMIVEPPSVRRAGFDLGGATLLGLGVVLAIAPLSASSGSLPDTLWPYLITAAGFVLIFVFVLYERRVARRGREPLIDPELFGLRHFGSGVAVSGFMHAAATGGTLIVTIALQQIVGLSPLETALWMLPSAIASLAGAWIASRVGATNGPLVAIGTATGALALAAIGFAFGFVPADELPWVVVALLSISSLGAGAAAPANQARTLQYAPEHRSSVAGSLIQFAQRSGSAIGMAAAMVVYYTFFAVPTIGGQPAAGPMLALWVVAGLVAVGGVIATIDHVRNRHTVETDREALSNCTVAGRPSQTEPTSAELIGGKSSPH</sequence>
<feature type="transmembrane region" description="Helical" evidence="6">
    <location>
        <begin position="159"/>
        <end position="180"/>
    </location>
</feature>
<feature type="transmembrane region" description="Helical" evidence="6">
    <location>
        <begin position="326"/>
        <end position="347"/>
    </location>
</feature>
<evidence type="ECO:0000259" key="7">
    <source>
        <dbReference type="PROSITE" id="PS50850"/>
    </source>
</evidence>
<organism evidence="8 9">
    <name type="scientific">Microbacterium arborescens</name>
    <dbReference type="NCBI Taxonomy" id="33883"/>
    <lineage>
        <taxon>Bacteria</taxon>
        <taxon>Bacillati</taxon>
        <taxon>Actinomycetota</taxon>
        <taxon>Actinomycetes</taxon>
        <taxon>Micrococcales</taxon>
        <taxon>Microbacteriaceae</taxon>
        <taxon>Microbacterium</taxon>
    </lineage>
</organism>
<feature type="transmembrane region" description="Helical" evidence="6">
    <location>
        <begin position="429"/>
        <end position="451"/>
    </location>
</feature>
<evidence type="ECO:0000313" key="8">
    <source>
        <dbReference type="EMBL" id="OAZ44262.1"/>
    </source>
</evidence>
<evidence type="ECO:0000256" key="6">
    <source>
        <dbReference type="SAM" id="Phobius"/>
    </source>
</evidence>
<dbReference type="Gene3D" id="1.20.1250.20">
    <property type="entry name" value="MFS general substrate transporter like domains"/>
    <property type="match status" value="1"/>
</dbReference>
<dbReference type="RefSeq" id="WP_064955412.1">
    <property type="nucleotide sequence ID" value="NZ_LZEM01000005.1"/>
</dbReference>
<feature type="transmembrane region" description="Helical" evidence="6">
    <location>
        <begin position="38"/>
        <end position="55"/>
    </location>
</feature>
<evidence type="ECO:0000256" key="2">
    <source>
        <dbReference type="ARBA" id="ARBA00022692"/>
    </source>
</evidence>
<dbReference type="EMBL" id="LZEM01000005">
    <property type="protein sequence ID" value="OAZ44262.1"/>
    <property type="molecule type" value="Genomic_DNA"/>
</dbReference>
<feature type="transmembrane region" description="Helical" evidence="6">
    <location>
        <begin position="353"/>
        <end position="372"/>
    </location>
</feature>
<dbReference type="PANTHER" id="PTHR42718">
    <property type="entry name" value="MAJOR FACILITATOR SUPERFAMILY MULTIDRUG TRANSPORTER MFSC"/>
    <property type="match status" value="1"/>
</dbReference>
<feature type="transmembrane region" description="Helical" evidence="6">
    <location>
        <begin position="125"/>
        <end position="147"/>
    </location>
</feature>
<accession>A0ABX2WLX0</accession>
<evidence type="ECO:0000256" key="5">
    <source>
        <dbReference type="SAM" id="MobiDB-lite"/>
    </source>
</evidence>
<comment type="subcellular location">
    <subcellularLocation>
        <location evidence="1">Cell membrane</location>
        <topology evidence="1">Multi-pass membrane protein</topology>
    </subcellularLocation>
</comment>
<feature type="transmembrane region" description="Helical" evidence="6">
    <location>
        <begin position="404"/>
        <end position="423"/>
    </location>
</feature>
<feature type="compositionally biased region" description="Polar residues" evidence="5">
    <location>
        <begin position="473"/>
        <end position="482"/>
    </location>
</feature>
<comment type="caution">
    <text evidence="8">The sequence shown here is derived from an EMBL/GenBank/DDBJ whole genome shotgun (WGS) entry which is preliminary data.</text>
</comment>
<dbReference type="SUPFAM" id="SSF103473">
    <property type="entry name" value="MFS general substrate transporter"/>
    <property type="match status" value="1"/>
</dbReference>
<dbReference type="InterPro" id="IPR020846">
    <property type="entry name" value="MFS_dom"/>
</dbReference>
<dbReference type="PANTHER" id="PTHR42718:SF39">
    <property type="entry name" value="ACTINORHODIN TRANSPORTER-RELATED"/>
    <property type="match status" value="1"/>
</dbReference>
<evidence type="ECO:0000256" key="3">
    <source>
        <dbReference type="ARBA" id="ARBA00022989"/>
    </source>
</evidence>
<keyword evidence="4 6" id="KW-0472">Membrane</keyword>
<dbReference type="PROSITE" id="PS50850">
    <property type="entry name" value="MFS"/>
    <property type="match status" value="1"/>
</dbReference>
<proteinExistence type="predicted"/>
<evidence type="ECO:0000313" key="9">
    <source>
        <dbReference type="Proteomes" id="UP000093918"/>
    </source>
</evidence>
<keyword evidence="9" id="KW-1185">Reference proteome</keyword>
<feature type="transmembrane region" description="Helical" evidence="6">
    <location>
        <begin position="299"/>
        <end position="319"/>
    </location>
</feature>
<feature type="region of interest" description="Disordered" evidence="5">
    <location>
        <begin position="473"/>
        <end position="494"/>
    </location>
</feature>
<keyword evidence="3 6" id="KW-1133">Transmembrane helix</keyword>
<feature type="transmembrane region" description="Helical" evidence="6">
    <location>
        <begin position="67"/>
        <end position="86"/>
    </location>
</feature>
<feature type="transmembrane region" description="Helical" evidence="6">
    <location>
        <begin position="266"/>
        <end position="287"/>
    </location>
</feature>
<dbReference type="InterPro" id="IPR011701">
    <property type="entry name" value="MFS"/>
</dbReference>
<dbReference type="Pfam" id="PF07690">
    <property type="entry name" value="MFS_1"/>
    <property type="match status" value="2"/>
</dbReference>
<dbReference type="Proteomes" id="UP000093918">
    <property type="component" value="Unassembled WGS sequence"/>
</dbReference>
<feature type="transmembrane region" description="Helical" evidence="6">
    <location>
        <begin position="92"/>
        <end position="113"/>
    </location>
</feature>
<name>A0ABX2WLX0_9MICO</name>
<dbReference type="CDD" id="cd17321">
    <property type="entry name" value="MFS_MMR_MDR_like"/>
    <property type="match status" value="1"/>
</dbReference>
<feature type="transmembrane region" description="Helical" evidence="6">
    <location>
        <begin position="192"/>
        <end position="214"/>
    </location>
</feature>
<feature type="domain" description="Major facilitator superfamily (MFS) profile" evidence="7">
    <location>
        <begin position="1"/>
        <end position="457"/>
    </location>
</feature>
<evidence type="ECO:0000256" key="4">
    <source>
        <dbReference type="ARBA" id="ARBA00023136"/>
    </source>
</evidence>
<evidence type="ECO:0000256" key="1">
    <source>
        <dbReference type="ARBA" id="ARBA00004651"/>
    </source>
</evidence>
<dbReference type="InterPro" id="IPR036259">
    <property type="entry name" value="MFS_trans_sf"/>
</dbReference>
<dbReference type="Gene3D" id="1.20.1720.10">
    <property type="entry name" value="Multidrug resistance protein D"/>
    <property type="match status" value="1"/>
</dbReference>
<reference evidence="9" key="1">
    <citation type="submission" date="2016-06" db="EMBL/GenBank/DDBJ databases">
        <title>Genome sequencing of cellulolytic organisms.</title>
        <authorList>
            <person name="Bohra V."/>
            <person name="Dafale N.A."/>
            <person name="Purohit H.J."/>
        </authorList>
    </citation>
    <scope>NUCLEOTIDE SEQUENCE [LARGE SCALE GENOMIC DNA]</scope>
    <source>
        <strain evidence="9">ND21</strain>
    </source>
</reference>
<keyword evidence="2 6" id="KW-0812">Transmembrane</keyword>
<gene>
    <name evidence="8" type="ORF">A9Z40_12790</name>
</gene>
<feature type="transmembrane region" description="Helical" evidence="6">
    <location>
        <begin position="220"/>
        <end position="239"/>
    </location>
</feature>